<dbReference type="SFLD" id="SFLDS00003">
    <property type="entry name" value="Haloacid_Dehalogenase"/>
    <property type="match status" value="1"/>
</dbReference>
<comment type="similarity">
    <text evidence="2">Belongs to the HAD-like hydrolase superfamily. CbbY/CbbZ/Gph/YieH family.</text>
</comment>
<evidence type="ECO:0000256" key="2">
    <source>
        <dbReference type="ARBA" id="ARBA00006171"/>
    </source>
</evidence>
<sequence>MNWDPVTAVLFDLDGVLTPTADVHMRAWETMFTRVLDQQPTPQEPYTDQDYFAYIDGKPRYDGVQSFLDARGIDLPYGQPSDPPELASVCGLGNRKNEIFNEVLAERGIQAYPGSLRLLDALEARGIAMAVVSSSKNAPSVLGAAGIAERFPVVVDGSVASRERLPGKPHPDTFLYAASQLGHEPATSVVVEDAVSGVQAGAAGGFARVIGVDRGAGRSVLRDAGADEVVSDLADLV</sequence>
<proteinExistence type="inferred from homology"/>
<dbReference type="NCBIfam" id="TIGR02009">
    <property type="entry name" value="PGMB-YQAB-SF"/>
    <property type="match status" value="1"/>
</dbReference>
<evidence type="ECO:0000256" key="10">
    <source>
        <dbReference type="ARBA" id="ARBA00044991"/>
    </source>
</evidence>
<dbReference type="GO" id="GO:0046872">
    <property type="term" value="F:metal ion binding"/>
    <property type="evidence" value="ECO:0007669"/>
    <property type="project" value="UniProtKB-KW"/>
</dbReference>
<dbReference type="InterPro" id="IPR051600">
    <property type="entry name" value="Beta-PGM-like"/>
</dbReference>
<reference evidence="11 12" key="1">
    <citation type="submission" date="2015-12" db="EMBL/GenBank/DDBJ databases">
        <title>Serinicoccus chungangenesis strain CD08_5 genome sequencing and assembly.</title>
        <authorList>
            <person name="Chander A.M."/>
            <person name="Kaur G."/>
            <person name="Nair G.R."/>
            <person name="Dhawan D.K."/>
            <person name="Kochhar R.K."/>
            <person name="Mayilraj S."/>
            <person name="Bhadada S.K."/>
        </authorList>
    </citation>
    <scope>NUCLEOTIDE SEQUENCE [LARGE SCALE GENOMIC DNA]</scope>
    <source>
        <strain evidence="11 12">CD08_5</strain>
    </source>
</reference>
<dbReference type="EMBL" id="LQBL01000028">
    <property type="protein sequence ID" value="KUG53629.1"/>
    <property type="molecule type" value="Genomic_DNA"/>
</dbReference>
<dbReference type="InterPro" id="IPR023198">
    <property type="entry name" value="PGP-like_dom2"/>
</dbReference>
<dbReference type="Proteomes" id="UP000054837">
    <property type="component" value="Unassembled WGS sequence"/>
</dbReference>
<dbReference type="InterPro" id="IPR023214">
    <property type="entry name" value="HAD_sf"/>
</dbReference>
<protein>
    <recommendedName>
        <fullName evidence="10">Beta-phosphoglucomutase</fullName>
        <ecNumber evidence="9">5.4.2.6</ecNumber>
    </recommendedName>
</protein>
<keyword evidence="12" id="KW-1185">Reference proteome</keyword>
<dbReference type="InterPro" id="IPR010976">
    <property type="entry name" value="B-phosphoglucomutase_hydrolase"/>
</dbReference>
<name>A0A0W8I5T4_9MICO</name>
<evidence type="ECO:0000256" key="7">
    <source>
        <dbReference type="ARBA" id="ARBA00023277"/>
    </source>
</evidence>
<evidence type="ECO:0000256" key="6">
    <source>
        <dbReference type="ARBA" id="ARBA00023235"/>
    </source>
</evidence>
<dbReference type="PANTHER" id="PTHR46193">
    <property type="entry name" value="6-PHOSPHOGLUCONATE PHOSPHATASE"/>
    <property type="match status" value="1"/>
</dbReference>
<evidence type="ECO:0000256" key="4">
    <source>
        <dbReference type="ARBA" id="ARBA00022723"/>
    </source>
</evidence>
<evidence type="ECO:0000256" key="5">
    <source>
        <dbReference type="ARBA" id="ARBA00022842"/>
    </source>
</evidence>
<dbReference type="AlphaFoldDB" id="A0A0W8I5T4"/>
<dbReference type="GO" id="GO:0008801">
    <property type="term" value="F:beta-phosphoglucomutase activity"/>
    <property type="evidence" value="ECO:0007669"/>
    <property type="project" value="UniProtKB-EC"/>
</dbReference>
<keyword evidence="6" id="KW-0413">Isomerase</keyword>
<dbReference type="STRING" id="767452.AVL62_02275"/>
<dbReference type="OrthoDB" id="9816160at2"/>
<comment type="cofactor">
    <cofactor evidence="1">
        <name>Mg(2+)</name>
        <dbReference type="ChEBI" id="CHEBI:18420"/>
    </cofactor>
</comment>
<dbReference type="Gene3D" id="3.40.50.1000">
    <property type="entry name" value="HAD superfamily/HAD-like"/>
    <property type="match status" value="1"/>
</dbReference>
<dbReference type="NCBIfam" id="TIGR01509">
    <property type="entry name" value="HAD-SF-IA-v3"/>
    <property type="match status" value="1"/>
</dbReference>
<accession>A0A0W8I5T4</accession>
<gene>
    <name evidence="11" type="ORF">AVL62_02275</name>
</gene>
<dbReference type="PANTHER" id="PTHR46193:SF18">
    <property type="entry name" value="HEXITOL PHOSPHATASE B"/>
    <property type="match status" value="1"/>
</dbReference>
<dbReference type="SFLD" id="SFLDG01129">
    <property type="entry name" value="C1.5:_HAD__Beta-PGM__Phosphata"/>
    <property type="match status" value="1"/>
</dbReference>
<keyword evidence="5" id="KW-0460">Magnesium</keyword>
<dbReference type="Gene3D" id="1.10.150.240">
    <property type="entry name" value="Putative phosphatase, domain 2"/>
    <property type="match status" value="1"/>
</dbReference>
<evidence type="ECO:0000256" key="9">
    <source>
        <dbReference type="ARBA" id="ARBA00044968"/>
    </source>
</evidence>
<evidence type="ECO:0000256" key="8">
    <source>
        <dbReference type="ARBA" id="ARBA00044926"/>
    </source>
</evidence>
<comment type="caution">
    <text evidence="11">The sequence shown here is derived from an EMBL/GenBank/DDBJ whole genome shotgun (WGS) entry which is preliminary data.</text>
</comment>
<dbReference type="SUPFAM" id="SSF56784">
    <property type="entry name" value="HAD-like"/>
    <property type="match status" value="1"/>
</dbReference>
<comment type="catalytic activity">
    <reaction evidence="8">
        <text>beta-D-glucose 1-phosphate = beta-D-glucose 6-phosphate</text>
        <dbReference type="Rhea" id="RHEA:20113"/>
        <dbReference type="ChEBI" id="CHEBI:57684"/>
        <dbReference type="ChEBI" id="CHEBI:58247"/>
        <dbReference type="EC" id="5.4.2.6"/>
    </reaction>
</comment>
<evidence type="ECO:0000256" key="3">
    <source>
        <dbReference type="ARBA" id="ARBA00022553"/>
    </source>
</evidence>
<dbReference type="Pfam" id="PF00702">
    <property type="entry name" value="Hydrolase"/>
    <property type="match status" value="1"/>
</dbReference>
<dbReference type="InterPro" id="IPR006439">
    <property type="entry name" value="HAD-SF_hydro_IA"/>
</dbReference>
<evidence type="ECO:0000313" key="12">
    <source>
        <dbReference type="Proteomes" id="UP000054837"/>
    </source>
</evidence>
<dbReference type="InterPro" id="IPR036412">
    <property type="entry name" value="HAD-like_sf"/>
</dbReference>
<dbReference type="EC" id="5.4.2.6" evidence="9"/>
<keyword evidence="7" id="KW-0119">Carbohydrate metabolism</keyword>
<evidence type="ECO:0000256" key="1">
    <source>
        <dbReference type="ARBA" id="ARBA00001946"/>
    </source>
</evidence>
<keyword evidence="3" id="KW-0597">Phosphoprotein</keyword>
<dbReference type="RefSeq" id="WP_058891638.1">
    <property type="nucleotide sequence ID" value="NZ_LQBL01000028.1"/>
</dbReference>
<organism evidence="11 12">
    <name type="scientific">Serinicoccus chungangensis</name>
    <dbReference type="NCBI Taxonomy" id="767452"/>
    <lineage>
        <taxon>Bacteria</taxon>
        <taxon>Bacillati</taxon>
        <taxon>Actinomycetota</taxon>
        <taxon>Actinomycetes</taxon>
        <taxon>Micrococcales</taxon>
        <taxon>Ornithinimicrobiaceae</taxon>
        <taxon>Serinicoccus</taxon>
    </lineage>
</organism>
<evidence type="ECO:0000313" key="11">
    <source>
        <dbReference type="EMBL" id="KUG53629.1"/>
    </source>
</evidence>
<keyword evidence="4" id="KW-0479">Metal-binding</keyword>